<feature type="region of interest" description="Disordered" evidence="1">
    <location>
        <begin position="1"/>
        <end position="55"/>
    </location>
</feature>
<dbReference type="Proteomes" id="UP000275267">
    <property type="component" value="Unassembled WGS sequence"/>
</dbReference>
<evidence type="ECO:0000313" key="3">
    <source>
        <dbReference type="Proteomes" id="UP000275267"/>
    </source>
</evidence>
<dbReference type="AlphaFoldDB" id="A0A3L6R2W4"/>
<reference evidence="3" key="1">
    <citation type="journal article" date="2019" name="Nat. Commun.">
        <title>The genome of broomcorn millet.</title>
        <authorList>
            <person name="Zou C."/>
            <person name="Miki D."/>
            <person name="Li D."/>
            <person name="Tang Q."/>
            <person name="Xiao L."/>
            <person name="Rajput S."/>
            <person name="Deng P."/>
            <person name="Jia W."/>
            <person name="Huang R."/>
            <person name="Zhang M."/>
            <person name="Sun Y."/>
            <person name="Hu J."/>
            <person name="Fu X."/>
            <person name="Schnable P.S."/>
            <person name="Li F."/>
            <person name="Zhang H."/>
            <person name="Feng B."/>
            <person name="Zhu X."/>
            <person name="Liu R."/>
            <person name="Schnable J.C."/>
            <person name="Zhu J.-K."/>
            <person name="Zhang H."/>
        </authorList>
    </citation>
    <scope>NUCLEOTIDE SEQUENCE [LARGE SCALE GENOMIC DNA]</scope>
</reference>
<proteinExistence type="predicted"/>
<keyword evidence="3" id="KW-1185">Reference proteome</keyword>
<accession>A0A3L6R2W4</accession>
<gene>
    <name evidence="2" type="ORF">C2845_PM08G23970</name>
</gene>
<feature type="compositionally biased region" description="Low complexity" evidence="1">
    <location>
        <begin position="28"/>
        <end position="44"/>
    </location>
</feature>
<sequence>MATGAHDSGAEAARPAAWRLLGWPREPMPAGRKAARPAAPRLRAQGTQADDAEASGANCAKGARAGLVGEASSVAAGRVALPAPRTEALLATQGVRAGLGRVAQGRGGRQPLGRRGRGRWGRGGRGIRPAGTEGRGVAACCPSSDAAEGVVAAVATSGSGAAARGAGPAGAEGKDAVAARVVVNSGLHADQLASV</sequence>
<protein>
    <submittedName>
        <fullName evidence="2">Uncharacterized protein</fullName>
    </submittedName>
</protein>
<name>A0A3L6R2W4_PANMI</name>
<feature type="compositionally biased region" description="Basic residues" evidence="1">
    <location>
        <begin position="112"/>
        <end position="122"/>
    </location>
</feature>
<feature type="region of interest" description="Disordered" evidence="1">
    <location>
        <begin position="103"/>
        <end position="135"/>
    </location>
</feature>
<evidence type="ECO:0000256" key="1">
    <source>
        <dbReference type="SAM" id="MobiDB-lite"/>
    </source>
</evidence>
<comment type="caution">
    <text evidence="2">The sequence shown here is derived from an EMBL/GenBank/DDBJ whole genome shotgun (WGS) entry which is preliminary data.</text>
</comment>
<evidence type="ECO:0000313" key="2">
    <source>
        <dbReference type="EMBL" id="RLM93829.1"/>
    </source>
</evidence>
<organism evidence="2 3">
    <name type="scientific">Panicum miliaceum</name>
    <name type="common">Proso millet</name>
    <name type="synonym">Broomcorn millet</name>
    <dbReference type="NCBI Taxonomy" id="4540"/>
    <lineage>
        <taxon>Eukaryota</taxon>
        <taxon>Viridiplantae</taxon>
        <taxon>Streptophyta</taxon>
        <taxon>Embryophyta</taxon>
        <taxon>Tracheophyta</taxon>
        <taxon>Spermatophyta</taxon>
        <taxon>Magnoliopsida</taxon>
        <taxon>Liliopsida</taxon>
        <taxon>Poales</taxon>
        <taxon>Poaceae</taxon>
        <taxon>PACMAD clade</taxon>
        <taxon>Panicoideae</taxon>
        <taxon>Panicodae</taxon>
        <taxon>Paniceae</taxon>
        <taxon>Panicinae</taxon>
        <taxon>Panicum</taxon>
        <taxon>Panicum sect. Panicum</taxon>
    </lineage>
</organism>
<dbReference type="EMBL" id="PQIB02000010">
    <property type="protein sequence ID" value="RLM93829.1"/>
    <property type="molecule type" value="Genomic_DNA"/>
</dbReference>